<protein>
    <recommendedName>
        <fullName evidence="1">Sulfatase-modifying factor enzyme-like domain-containing protein</fullName>
    </recommendedName>
</protein>
<evidence type="ECO:0000259" key="1">
    <source>
        <dbReference type="Pfam" id="PF03781"/>
    </source>
</evidence>
<accession>A0A150T090</accession>
<dbReference type="AlphaFoldDB" id="A0A150T090"/>
<evidence type="ECO:0000313" key="3">
    <source>
        <dbReference type="Proteomes" id="UP000075515"/>
    </source>
</evidence>
<dbReference type="Proteomes" id="UP000075515">
    <property type="component" value="Unassembled WGS sequence"/>
</dbReference>
<name>A0A150T090_SORCE</name>
<dbReference type="SUPFAM" id="SSF56436">
    <property type="entry name" value="C-type lectin-like"/>
    <property type="match status" value="1"/>
</dbReference>
<dbReference type="InterPro" id="IPR051043">
    <property type="entry name" value="Sulfatase_Mod_Factor_Kinase"/>
</dbReference>
<sequence length="105" mass="11547">MGYYPRGASPFGILDMSGNVWEWCWDWYGDYPANDGPVSNPVGPSIGHGRVLRGGSWRVIAKHRLRATARHFLFAGTRDVDVGFRCVRGGLQAHAAKPPLGQPAR</sequence>
<dbReference type="PANTHER" id="PTHR23150:SF19">
    <property type="entry name" value="FORMYLGLYCINE-GENERATING ENZYME"/>
    <property type="match status" value="1"/>
</dbReference>
<dbReference type="PANTHER" id="PTHR23150">
    <property type="entry name" value="SULFATASE MODIFYING FACTOR 1, 2"/>
    <property type="match status" value="1"/>
</dbReference>
<reference evidence="2 3" key="1">
    <citation type="submission" date="2014-02" db="EMBL/GenBank/DDBJ databases">
        <title>The small core and large imbalanced accessory genome model reveals a collaborative survival strategy of Sorangium cellulosum strains in nature.</title>
        <authorList>
            <person name="Han K."/>
            <person name="Peng R."/>
            <person name="Blom J."/>
            <person name="Li Y.-Z."/>
        </authorList>
    </citation>
    <scope>NUCLEOTIDE SEQUENCE [LARGE SCALE GENOMIC DNA]</scope>
    <source>
        <strain evidence="2 3">So0149</strain>
    </source>
</reference>
<dbReference type="EMBL" id="JEMC01001311">
    <property type="protein sequence ID" value="KYF98111.1"/>
    <property type="molecule type" value="Genomic_DNA"/>
</dbReference>
<dbReference type="Gene3D" id="3.90.1580.10">
    <property type="entry name" value="paralog of FGE (formylglycine-generating enzyme)"/>
    <property type="match status" value="1"/>
</dbReference>
<evidence type="ECO:0000313" key="2">
    <source>
        <dbReference type="EMBL" id="KYF98111.1"/>
    </source>
</evidence>
<dbReference type="InterPro" id="IPR042095">
    <property type="entry name" value="SUMF_sf"/>
</dbReference>
<dbReference type="InterPro" id="IPR005532">
    <property type="entry name" value="SUMF_dom"/>
</dbReference>
<proteinExistence type="predicted"/>
<gene>
    <name evidence="2" type="ORF">BE18_42360</name>
</gene>
<comment type="caution">
    <text evidence="2">The sequence shown here is derived from an EMBL/GenBank/DDBJ whole genome shotgun (WGS) entry which is preliminary data.</text>
</comment>
<organism evidence="2 3">
    <name type="scientific">Sorangium cellulosum</name>
    <name type="common">Polyangium cellulosum</name>
    <dbReference type="NCBI Taxonomy" id="56"/>
    <lineage>
        <taxon>Bacteria</taxon>
        <taxon>Pseudomonadati</taxon>
        <taxon>Myxococcota</taxon>
        <taxon>Polyangia</taxon>
        <taxon>Polyangiales</taxon>
        <taxon>Polyangiaceae</taxon>
        <taxon>Sorangium</taxon>
    </lineage>
</organism>
<dbReference type="GO" id="GO:0120147">
    <property type="term" value="F:formylglycine-generating oxidase activity"/>
    <property type="evidence" value="ECO:0007669"/>
    <property type="project" value="TreeGrafter"/>
</dbReference>
<dbReference type="Pfam" id="PF03781">
    <property type="entry name" value="FGE-sulfatase"/>
    <property type="match status" value="1"/>
</dbReference>
<dbReference type="InterPro" id="IPR016187">
    <property type="entry name" value="CTDL_fold"/>
</dbReference>
<feature type="domain" description="Sulfatase-modifying factor enzyme-like" evidence="1">
    <location>
        <begin position="4"/>
        <end position="88"/>
    </location>
</feature>